<sequence length="40" mass="4763">MPNWLWYTLIIFVFLVVLAAYVWLRTVDEVGQSGAWMLFL</sequence>
<accession>A0A7S7YEU5</accession>
<keyword evidence="1" id="KW-0472">Membrane</keyword>
<organism evidence="2 3">
    <name type="scientific">Medusavirus stheno T3</name>
    <dbReference type="NCBI Taxonomy" id="3069717"/>
    <lineage>
        <taxon>Viruses</taxon>
        <taxon>Varidnaviria</taxon>
        <taxon>Bamfordvirae</taxon>
        <taxon>Nucleocytoviricota</taxon>
        <taxon>Megaviricetes</taxon>
        <taxon>Mamonoviridae</taxon>
        <taxon>Medusavirus</taxon>
        <taxon>Medusavirus sthenus</taxon>
    </lineage>
</organism>
<keyword evidence="1" id="KW-1133">Transmembrane helix</keyword>
<reference evidence="2 3" key="1">
    <citation type="submission" date="2020-09" db="EMBL/GenBank/DDBJ databases">
        <authorList>
            <person name="Zhang R."/>
            <person name="Garcia K."/>
            <person name="Ogata H."/>
        </authorList>
    </citation>
    <scope>NUCLEOTIDE SEQUENCE [LARGE SCALE GENOMIC DNA]</scope>
    <source>
        <strain evidence="3">stheno</strain>
    </source>
</reference>
<dbReference type="EMBL" id="MW018138">
    <property type="protein sequence ID" value="QPB44506.1"/>
    <property type="molecule type" value="Genomic_DNA"/>
</dbReference>
<feature type="transmembrane region" description="Helical" evidence="1">
    <location>
        <begin position="6"/>
        <end position="24"/>
    </location>
</feature>
<proteinExistence type="predicted"/>
<dbReference type="KEGG" id="vg:80543702"/>
<evidence type="ECO:0000256" key="1">
    <source>
        <dbReference type="SAM" id="Phobius"/>
    </source>
</evidence>
<name>A0A7S7YEU5_9VIRU</name>
<evidence type="ECO:0000313" key="2">
    <source>
        <dbReference type="EMBL" id="QPB44506.1"/>
    </source>
</evidence>
<keyword evidence="1" id="KW-0812">Transmembrane</keyword>
<protein>
    <submittedName>
        <fullName evidence="2">Uncharacterized protein</fullName>
    </submittedName>
</protein>
<evidence type="ECO:0000313" key="3">
    <source>
        <dbReference type="Proteomes" id="UP001162098"/>
    </source>
</evidence>
<dbReference type="Proteomes" id="UP001162098">
    <property type="component" value="Segment"/>
</dbReference>
<keyword evidence="3" id="KW-1185">Reference proteome</keyword>